<dbReference type="InterPro" id="IPR032710">
    <property type="entry name" value="NTF2-like_dom_sf"/>
</dbReference>
<organism evidence="2 3">
    <name type="scientific">Brevibacterium luteolum</name>
    <dbReference type="NCBI Taxonomy" id="199591"/>
    <lineage>
        <taxon>Bacteria</taxon>
        <taxon>Bacillati</taxon>
        <taxon>Actinomycetota</taxon>
        <taxon>Actinomycetes</taxon>
        <taxon>Micrococcales</taxon>
        <taxon>Brevibacteriaceae</taxon>
        <taxon>Brevibacterium</taxon>
    </lineage>
</organism>
<gene>
    <name evidence="2" type="ORF">EW640_06100</name>
</gene>
<dbReference type="Gene3D" id="3.10.450.50">
    <property type="match status" value="1"/>
</dbReference>
<proteinExistence type="predicted"/>
<name>A0A6G8KVS4_9MICO</name>
<evidence type="ECO:0000313" key="2">
    <source>
        <dbReference type="EMBL" id="QIN28899.1"/>
    </source>
</evidence>
<dbReference type="NCBIfam" id="TIGR02246">
    <property type="entry name" value="SgcJ/EcaC family oxidoreductase"/>
    <property type="match status" value="1"/>
</dbReference>
<sequence length="149" mass="16581">MEQPEDVVGRWEAAWNSADAEALASLFADDADFVNVVGLWWHNRTRIREAHAYGFATIFPGSTIVVGPPRVRMLGERGATVHSRWKLRGQVSPSGDSADEREGIFIFVLENREYGWITVAAQNTDVVPSAETLISMGGSRESISYRRTQ</sequence>
<feature type="domain" description="DUF4440" evidence="1">
    <location>
        <begin position="7"/>
        <end position="116"/>
    </location>
</feature>
<dbReference type="Pfam" id="PF14534">
    <property type="entry name" value="DUF4440"/>
    <property type="match status" value="1"/>
</dbReference>
<dbReference type="InterPro" id="IPR027843">
    <property type="entry name" value="DUF4440"/>
</dbReference>
<dbReference type="SUPFAM" id="SSF54427">
    <property type="entry name" value="NTF2-like"/>
    <property type="match status" value="1"/>
</dbReference>
<dbReference type="EMBL" id="CP035810">
    <property type="protein sequence ID" value="QIN28899.1"/>
    <property type="molecule type" value="Genomic_DNA"/>
</dbReference>
<protein>
    <submittedName>
        <fullName evidence="2">SgcJ/EcaC family oxidoreductase</fullName>
    </submittedName>
</protein>
<dbReference type="RefSeq" id="WP_165883350.1">
    <property type="nucleotide sequence ID" value="NZ_CP035810.1"/>
</dbReference>
<dbReference type="KEGG" id="blut:EW640_06100"/>
<evidence type="ECO:0000313" key="3">
    <source>
        <dbReference type="Proteomes" id="UP000501518"/>
    </source>
</evidence>
<evidence type="ECO:0000259" key="1">
    <source>
        <dbReference type="Pfam" id="PF14534"/>
    </source>
</evidence>
<dbReference type="InterPro" id="IPR011944">
    <property type="entry name" value="Steroid_delta5-4_isomerase"/>
</dbReference>
<dbReference type="Proteomes" id="UP000501518">
    <property type="component" value="Chromosome"/>
</dbReference>
<reference evidence="2 3" key="1">
    <citation type="submission" date="2019-02" db="EMBL/GenBank/DDBJ databases">
        <title>Complete Genome Sequence and Methylome Analysis of Brevibacterium luteolum NEB1784.</title>
        <authorList>
            <person name="Fomenkov A."/>
            <person name="Roberts R.J."/>
        </authorList>
    </citation>
    <scope>NUCLEOTIDE SEQUENCE [LARGE SCALE GENOMIC DNA]</scope>
    <source>
        <strain evidence="2 3">NEB1784</strain>
    </source>
</reference>
<accession>A0A6G8KVS4</accession>
<dbReference type="AlphaFoldDB" id="A0A6G8KVS4"/>